<gene>
    <name evidence="1" type="ORF">G5S52_08595</name>
</gene>
<keyword evidence="2" id="KW-1185">Reference proteome</keyword>
<dbReference type="AlphaFoldDB" id="A0A6M1RBN0"/>
<evidence type="ECO:0000313" key="1">
    <source>
        <dbReference type="EMBL" id="NGN97724.1"/>
    </source>
</evidence>
<evidence type="ECO:0000313" key="2">
    <source>
        <dbReference type="Proteomes" id="UP000473008"/>
    </source>
</evidence>
<comment type="caution">
    <text evidence="1">The sequence shown here is derived from an EMBL/GenBank/DDBJ whole genome shotgun (WGS) entry which is preliminary data.</text>
</comment>
<proteinExistence type="predicted"/>
<dbReference type="RefSeq" id="WP_165012775.1">
    <property type="nucleotide sequence ID" value="NZ_JAALDL010000004.1"/>
</dbReference>
<dbReference type="EMBL" id="JAALDL010000004">
    <property type="protein sequence ID" value="NGN97724.1"/>
    <property type="molecule type" value="Genomic_DNA"/>
</dbReference>
<name>A0A6M1RBN0_9GAMM</name>
<sequence>MSGLGSLKFGALHGQRQSTFRVGRTPYGILPGVHLSHRAASFYTLGQV</sequence>
<reference evidence="1 2" key="1">
    <citation type="submission" date="2020-02" db="EMBL/GenBank/DDBJ databases">
        <title>The draft genome of Grimontia sedimenta sp. nov., isolated from benthic sediments near coral reefs south of Kuwait.</title>
        <authorList>
            <person name="Mahmoud H.M."/>
            <person name="Jose L."/>
            <person name="Eapen S."/>
        </authorList>
    </citation>
    <scope>NUCLEOTIDE SEQUENCE [LARGE SCALE GENOMIC DNA]</scope>
    <source>
        <strain evidence="1 2">S25</strain>
    </source>
</reference>
<dbReference type="Proteomes" id="UP000473008">
    <property type="component" value="Unassembled WGS sequence"/>
</dbReference>
<organism evidence="1 2">
    <name type="scientific">Grimontia sedimenti</name>
    <dbReference type="NCBI Taxonomy" id="2711294"/>
    <lineage>
        <taxon>Bacteria</taxon>
        <taxon>Pseudomonadati</taxon>
        <taxon>Pseudomonadota</taxon>
        <taxon>Gammaproteobacteria</taxon>
        <taxon>Vibrionales</taxon>
        <taxon>Vibrionaceae</taxon>
        <taxon>Grimontia</taxon>
    </lineage>
</organism>
<protein>
    <submittedName>
        <fullName evidence="1">Uncharacterized protein</fullName>
    </submittedName>
</protein>
<accession>A0A6M1RBN0</accession>